<comment type="caution">
    <text evidence="2">The sequence shown here is derived from an EMBL/GenBank/DDBJ whole genome shotgun (WGS) entry which is preliminary data.</text>
</comment>
<evidence type="ECO:0000313" key="3">
    <source>
        <dbReference type="Proteomes" id="UP001274830"/>
    </source>
</evidence>
<sequence length="438" mass="48530">MPPPSIFGDGLPTASPAELHPPDQACPNPTTNPEDDDLGLQTPAEILSAKQSMTLYPKITNKLEELQHHLSLLLPPPPPGPLPFTGTVKLHGTHADILIPPSTILGSQNLVYQSRNRASLTRESDNLGFAAFCSKRETAIRLLGERVRKRWRSLHPSAPVGKENEGVLVLAGEWIGKGVQRDIAISQLERCFVICSLRLLPAKDKVAGSGDTGEGDTGDASAAVWEHIQQYHDLELPTQRIYNISRSGFHHLTYSPTDQGETFLARAKALTLDVGTCCPFAKALGVTGAGEGLVWIPAPDSPLPNRANFWLKTKAEQFLSAASLPKPAQIPATDQLARAQAFAAKHCTKERLQQAWDYLGRMEEDLNKKGLPLFLSWLQYDIGQEEKMEFRELGLKERMWGREVVRIGKAEWERMFGWWKMRIGEMPVWLAGREGEGM</sequence>
<protein>
    <recommendedName>
        <fullName evidence="4">RNA ligase domain-containing protein</fullName>
    </recommendedName>
</protein>
<organism evidence="2 3">
    <name type="scientific">Recurvomyces mirabilis</name>
    <dbReference type="NCBI Taxonomy" id="574656"/>
    <lineage>
        <taxon>Eukaryota</taxon>
        <taxon>Fungi</taxon>
        <taxon>Dikarya</taxon>
        <taxon>Ascomycota</taxon>
        <taxon>Pezizomycotina</taxon>
        <taxon>Dothideomycetes</taxon>
        <taxon>Dothideomycetidae</taxon>
        <taxon>Mycosphaerellales</taxon>
        <taxon>Teratosphaeriaceae</taxon>
        <taxon>Recurvomyces</taxon>
    </lineage>
</organism>
<evidence type="ECO:0008006" key="4">
    <source>
        <dbReference type="Google" id="ProtNLM"/>
    </source>
</evidence>
<accession>A0AAE0TP58</accession>
<evidence type="ECO:0000256" key="1">
    <source>
        <dbReference type="SAM" id="MobiDB-lite"/>
    </source>
</evidence>
<dbReference type="SUPFAM" id="SSF56091">
    <property type="entry name" value="DNA ligase/mRNA capping enzyme, catalytic domain"/>
    <property type="match status" value="1"/>
</dbReference>
<dbReference type="Proteomes" id="UP001274830">
    <property type="component" value="Unassembled WGS sequence"/>
</dbReference>
<dbReference type="AlphaFoldDB" id="A0AAE0TP58"/>
<name>A0AAE0TP58_9PEZI</name>
<reference evidence="2" key="1">
    <citation type="submission" date="2023-07" db="EMBL/GenBank/DDBJ databases">
        <title>Black Yeasts Isolated from many extreme environments.</title>
        <authorList>
            <person name="Coleine C."/>
            <person name="Stajich J.E."/>
            <person name="Selbmann L."/>
        </authorList>
    </citation>
    <scope>NUCLEOTIDE SEQUENCE</scope>
    <source>
        <strain evidence="2">CCFEE 5485</strain>
    </source>
</reference>
<feature type="region of interest" description="Disordered" evidence="1">
    <location>
        <begin position="1"/>
        <end position="39"/>
    </location>
</feature>
<keyword evidence="3" id="KW-1185">Reference proteome</keyword>
<gene>
    <name evidence="2" type="ORF">LTR78_009669</name>
</gene>
<evidence type="ECO:0000313" key="2">
    <source>
        <dbReference type="EMBL" id="KAK3670429.1"/>
    </source>
</evidence>
<proteinExistence type="predicted"/>
<dbReference type="EMBL" id="JAUTXT010000056">
    <property type="protein sequence ID" value="KAK3670429.1"/>
    <property type="molecule type" value="Genomic_DNA"/>
</dbReference>